<gene>
    <name evidence="1" type="ORF">M438DRAFT_384529</name>
</gene>
<dbReference type="AlphaFoldDB" id="A0A074XTJ7"/>
<sequence length="182" mass="20841">MDAETHLLHIVELLNWRADQLEGSLSELKRDLNASGADSEVVSTISKSRKHVEVLRMDIEKELEPEAEMSLKMAHHITNKIIQDAVDRLADKVRSQYPQLELAATMLRLFFEGPEGDIKRKELETRLKAEMGLDNFGYNDDKLEFEEIVKEYEKEAEQLALSFAMEDAKKMVDACFGVQAEK</sequence>
<name>A0A074XTJ7_AURPU</name>
<protein>
    <submittedName>
        <fullName evidence="1">Uncharacterized protein</fullName>
    </submittedName>
</protein>
<dbReference type="HOGENOM" id="CLU_1464603_0_0_1"/>
<organism evidence="1 2">
    <name type="scientific">Aureobasidium pullulans EXF-150</name>
    <dbReference type="NCBI Taxonomy" id="1043002"/>
    <lineage>
        <taxon>Eukaryota</taxon>
        <taxon>Fungi</taxon>
        <taxon>Dikarya</taxon>
        <taxon>Ascomycota</taxon>
        <taxon>Pezizomycotina</taxon>
        <taxon>Dothideomycetes</taxon>
        <taxon>Dothideomycetidae</taxon>
        <taxon>Dothideales</taxon>
        <taxon>Saccotheciaceae</taxon>
        <taxon>Aureobasidium</taxon>
    </lineage>
</organism>
<accession>A0A074XTJ7</accession>
<dbReference type="RefSeq" id="XP_029765012.1">
    <property type="nucleotide sequence ID" value="XM_029908956.1"/>
</dbReference>
<evidence type="ECO:0000313" key="2">
    <source>
        <dbReference type="Proteomes" id="UP000030706"/>
    </source>
</evidence>
<reference evidence="1 2" key="1">
    <citation type="journal article" date="2014" name="BMC Genomics">
        <title>Genome sequencing of four Aureobasidium pullulans varieties: biotechnological potential, stress tolerance, and description of new species.</title>
        <authorList>
            <person name="Gostin Ar C."/>
            <person name="Ohm R.A."/>
            <person name="Kogej T."/>
            <person name="Sonjak S."/>
            <person name="Turk M."/>
            <person name="Zajc J."/>
            <person name="Zalar P."/>
            <person name="Grube M."/>
            <person name="Sun H."/>
            <person name="Han J."/>
            <person name="Sharma A."/>
            <person name="Chiniquy J."/>
            <person name="Ngan C.Y."/>
            <person name="Lipzen A."/>
            <person name="Barry K."/>
            <person name="Grigoriev I.V."/>
            <person name="Gunde-Cimerman N."/>
        </authorList>
    </citation>
    <scope>NUCLEOTIDE SEQUENCE [LARGE SCALE GENOMIC DNA]</scope>
    <source>
        <strain evidence="1 2">EXF-150</strain>
    </source>
</reference>
<proteinExistence type="predicted"/>
<keyword evidence="2" id="KW-1185">Reference proteome</keyword>
<dbReference type="OrthoDB" id="3858051at2759"/>
<evidence type="ECO:0000313" key="1">
    <source>
        <dbReference type="EMBL" id="KEQ88825.1"/>
    </source>
</evidence>
<dbReference type="GeneID" id="40751262"/>
<dbReference type="EMBL" id="KL584975">
    <property type="protein sequence ID" value="KEQ88825.1"/>
    <property type="molecule type" value="Genomic_DNA"/>
</dbReference>
<dbReference type="Proteomes" id="UP000030706">
    <property type="component" value="Unassembled WGS sequence"/>
</dbReference>